<dbReference type="PANTHER" id="PTHR43072:SF60">
    <property type="entry name" value="L-2,4-DIAMINOBUTYRIC ACID ACETYLTRANSFERASE"/>
    <property type="match status" value="1"/>
</dbReference>
<dbReference type="InterPro" id="IPR024170">
    <property type="entry name" value="Aminoglycoside_N6-AcTrfrase"/>
</dbReference>
<evidence type="ECO:0000256" key="6">
    <source>
        <dbReference type="ARBA" id="ARBA00023315"/>
    </source>
</evidence>
<proteinExistence type="predicted"/>
<dbReference type="PANTHER" id="PTHR43072">
    <property type="entry name" value="N-ACETYLTRANSFERASE"/>
    <property type="match status" value="1"/>
</dbReference>
<evidence type="ECO:0000313" key="10">
    <source>
        <dbReference type="EMBL" id="MBD2197432.1"/>
    </source>
</evidence>
<evidence type="ECO:0000259" key="9">
    <source>
        <dbReference type="PROSITE" id="PS51186"/>
    </source>
</evidence>
<evidence type="ECO:0000256" key="2">
    <source>
        <dbReference type="ARBA" id="ARBA00012888"/>
    </source>
</evidence>
<evidence type="ECO:0000313" key="11">
    <source>
        <dbReference type="Proteomes" id="UP000658514"/>
    </source>
</evidence>
<dbReference type="Gene3D" id="3.40.630.30">
    <property type="match status" value="1"/>
</dbReference>
<evidence type="ECO:0000256" key="5">
    <source>
        <dbReference type="ARBA" id="ARBA00023251"/>
    </source>
</evidence>
<comment type="caution">
    <text evidence="10">The sequence shown here is derived from an EMBL/GenBank/DDBJ whole genome shotgun (WGS) entry which is preliminary data.</text>
</comment>
<dbReference type="SUPFAM" id="SSF55729">
    <property type="entry name" value="Acyl-CoA N-acyltransferases (Nat)"/>
    <property type="match status" value="1"/>
</dbReference>
<dbReference type="Pfam" id="PF00583">
    <property type="entry name" value="Acetyltransf_1"/>
    <property type="match status" value="1"/>
</dbReference>
<dbReference type="EC" id="2.3.1.82" evidence="2"/>
<dbReference type="InterPro" id="IPR016181">
    <property type="entry name" value="Acyl_CoA_acyltransferase"/>
</dbReference>
<name>A0ABR8ABS4_9CYAN</name>
<gene>
    <name evidence="10" type="ORF">H6G24_18310</name>
</gene>
<comment type="subunit">
    <text evidence="1">Homodimer.</text>
</comment>
<evidence type="ECO:0000256" key="3">
    <source>
        <dbReference type="ARBA" id="ARBA00017677"/>
    </source>
</evidence>
<organism evidence="10 11">
    <name type="scientific">Calothrix parietina FACHB-288</name>
    <dbReference type="NCBI Taxonomy" id="2692896"/>
    <lineage>
        <taxon>Bacteria</taxon>
        <taxon>Bacillati</taxon>
        <taxon>Cyanobacteriota</taxon>
        <taxon>Cyanophyceae</taxon>
        <taxon>Nostocales</taxon>
        <taxon>Calotrichaceae</taxon>
        <taxon>Calothrix</taxon>
    </lineage>
</organism>
<keyword evidence="6" id="KW-0012">Acyltransferase</keyword>
<dbReference type="Proteomes" id="UP000658514">
    <property type="component" value="Unassembled WGS sequence"/>
</dbReference>
<dbReference type="EMBL" id="JACJQH010000028">
    <property type="protein sequence ID" value="MBD2197432.1"/>
    <property type="molecule type" value="Genomic_DNA"/>
</dbReference>
<comment type="catalytic activity">
    <reaction evidence="8">
        <text>kanamycin B + acetyl-CoA = N(6')-acetylkanamycin B + CoA + H(+)</text>
        <dbReference type="Rhea" id="RHEA:16449"/>
        <dbReference type="ChEBI" id="CHEBI:15378"/>
        <dbReference type="ChEBI" id="CHEBI:57287"/>
        <dbReference type="ChEBI" id="CHEBI:57288"/>
        <dbReference type="ChEBI" id="CHEBI:58390"/>
        <dbReference type="ChEBI" id="CHEBI:58549"/>
        <dbReference type="EC" id="2.3.1.82"/>
    </reaction>
</comment>
<feature type="domain" description="N-acetyltransferase" evidence="9">
    <location>
        <begin position="1"/>
        <end position="149"/>
    </location>
</feature>
<dbReference type="InterPro" id="IPR000182">
    <property type="entry name" value="GNAT_dom"/>
</dbReference>
<evidence type="ECO:0000256" key="8">
    <source>
        <dbReference type="ARBA" id="ARBA00048923"/>
    </source>
</evidence>
<keyword evidence="5" id="KW-0046">Antibiotic resistance</keyword>
<keyword evidence="11" id="KW-1185">Reference proteome</keyword>
<protein>
    <recommendedName>
        <fullName evidence="3">Aminoglycoside N(6')-acetyltransferase type 1</fullName>
        <ecNumber evidence="2">2.3.1.82</ecNumber>
    </recommendedName>
    <alternativeName>
        <fullName evidence="7">Aminoglycoside resistance protein</fullName>
    </alternativeName>
</protein>
<evidence type="ECO:0000256" key="4">
    <source>
        <dbReference type="ARBA" id="ARBA00022679"/>
    </source>
</evidence>
<evidence type="ECO:0000256" key="1">
    <source>
        <dbReference type="ARBA" id="ARBA00011738"/>
    </source>
</evidence>
<accession>A0ABR8ABS4</accession>
<evidence type="ECO:0000256" key="7">
    <source>
        <dbReference type="ARBA" id="ARBA00029660"/>
    </source>
</evidence>
<dbReference type="PROSITE" id="PS51186">
    <property type="entry name" value="GNAT"/>
    <property type="match status" value="1"/>
</dbReference>
<dbReference type="CDD" id="cd04301">
    <property type="entry name" value="NAT_SF"/>
    <property type="match status" value="1"/>
</dbReference>
<keyword evidence="4" id="KW-0808">Transferase</keyword>
<sequence length="149" mass="17191">MKIFPINQNNFDTWLNLTLELWPDESPEERRNSLITILQSPREAGFLIADDNEIAIGFMNLSLRYDYVPGATTSPVAYLEGIYLKSEYRRQGIGRYLIEHAQKWGREKGCLELASDALLENTASYEFHCKVGFQEVERIVTFIKSIDSH</sequence>
<reference evidence="10 11" key="1">
    <citation type="journal article" date="2020" name="ISME J.">
        <title>Comparative genomics reveals insights into cyanobacterial evolution and habitat adaptation.</title>
        <authorList>
            <person name="Chen M.Y."/>
            <person name="Teng W.K."/>
            <person name="Zhao L."/>
            <person name="Hu C.X."/>
            <person name="Zhou Y.K."/>
            <person name="Han B.P."/>
            <person name="Song L.R."/>
            <person name="Shu W.S."/>
        </authorList>
    </citation>
    <scope>NUCLEOTIDE SEQUENCE [LARGE SCALE GENOMIC DNA]</scope>
    <source>
        <strain evidence="10 11">FACHB-288</strain>
    </source>
</reference>
<dbReference type="RefSeq" id="WP_190544452.1">
    <property type="nucleotide sequence ID" value="NZ_CAWPNO010000060.1"/>
</dbReference>
<dbReference type="PIRSF" id="PIRSF000452">
    <property type="entry name" value="6-N-acetyltransf"/>
    <property type="match status" value="1"/>
</dbReference>
<dbReference type="NCBIfam" id="NF043067">
    <property type="entry name" value="AAC_6p_group_E"/>
    <property type="match status" value="1"/>
</dbReference>